<proteinExistence type="predicted"/>
<feature type="compositionally biased region" description="Low complexity" evidence="1">
    <location>
        <begin position="592"/>
        <end position="602"/>
    </location>
</feature>
<keyword evidence="2" id="KW-0472">Membrane</keyword>
<dbReference type="VEuPathDB" id="PlasmoDB:PKNH_0321900"/>
<keyword evidence="2" id="KW-1133">Transmembrane helix</keyword>
<evidence type="ECO:0000256" key="2">
    <source>
        <dbReference type="SAM" id="Phobius"/>
    </source>
</evidence>
<gene>
    <name evidence="3" type="ORF">PKNOH_S02314200</name>
</gene>
<dbReference type="Pfam" id="PF05795">
    <property type="entry name" value="Plasmodium_Vir"/>
    <property type="match status" value="1"/>
</dbReference>
<dbReference type="Proteomes" id="UP000195012">
    <property type="component" value="Unassembled WGS sequence"/>
</dbReference>
<protein>
    <submittedName>
        <fullName evidence="3">KIR protein</fullName>
    </submittedName>
</protein>
<feature type="region of interest" description="Disordered" evidence="1">
    <location>
        <begin position="561"/>
        <end position="655"/>
    </location>
</feature>
<feature type="compositionally biased region" description="Gly residues" evidence="1">
    <location>
        <begin position="603"/>
        <end position="612"/>
    </location>
</feature>
<evidence type="ECO:0000256" key="1">
    <source>
        <dbReference type="SAM" id="MobiDB-lite"/>
    </source>
</evidence>
<feature type="compositionally biased region" description="Low complexity" evidence="1">
    <location>
        <begin position="613"/>
        <end position="623"/>
    </location>
</feature>
<accession>A0A1Y3DVS2</accession>
<dbReference type="InterPro" id="IPR008780">
    <property type="entry name" value="Plasmodium_Vir"/>
</dbReference>
<feature type="transmembrane region" description="Helical" evidence="2">
    <location>
        <begin position="528"/>
        <end position="549"/>
    </location>
</feature>
<dbReference type="VEuPathDB" id="PlasmoDB:PKNOH_S02314200"/>
<organism evidence="3 4">
    <name type="scientific">Plasmodium knowlesi</name>
    <dbReference type="NCBI Taxonomy" id="5850"/>
    <lineage>
        <taxon>Eukaryota</taxon>
        <taxon>Sar</taxon>
        <taxon>Alveolata</taxon>
        <taxon>Apicomplexa</taxon>
        <taxon>Aconoidasida</taxon>
        <taxon>Haemosporida</taxon>
        <taxon>Plasmodiidae</taxon>
        <taxon>Plasmodium</taxon>
        <taxon>Plasmodium (Plasmodium)</taxon>
    </lineage>
</organism>
<dbReference type="EMBL" id="NETL01000016">
    <property type="protein sequence ID" value="OTN68430.1"/>
    <property type="molecule type" value="Genomic_DNA"/>
</dbReference>
<name>A0A1Y3DVS2_PLAKN</name>
<feature type="compositionally biased region" description="Basic residues" evidence="1">
    <location>
        <begin position="573"/>
        <end position="582"/>
    </location>
</feature>
<evidence type="ECO:0000313" key="4">
    <source>
        <dbReference type="Proteomes" id="UP000195012"/>
    </source>
</evidence>
<dbReference type="AlphaFoldDB" id="A0A1Y3DVS2"/>
<dbReference type="VEuPathDB" id="PlasmoDB:PKA1H_030026900"/>
<reference evidence="3 4" key="1">
    <citation type="submission" date="2017-05" db="EMBL/GenBank/DDBJ databases">
        <title>PacBio assembly of a Plasmodium knowlesi genome sequence with Hi-C correction and manual annotation of the SICAvar gene family.</title>
        <authorList>
            <person name="Lapp S.A."/>
            <person name="Geraldo J.A."/>
            <person name="Chien J.-T."/>
            <person name="Ay F."/>
            <person name="Pakala S.B."/>
            <person name="Batugedara G."/>
            <person name="Humphrey J.C."/>
            <person name="Debarry J.D."/>
            <person name="Le Roch K.G."/>
            <person name="Galinski M.R."/>
            <person name="Kissinger J.C."/>
        </authorList>
    </citation>
    <scope>NUCLEOTIDE SEQUENCE [LARGE SCALE GENOMIC DNA]</scope>
    <source>
        <strain evidence="4">Malayan Strain Pk1 (A+)</strain>
    </source>
</reference>
<evidence type="ECO:0000313" key="3">
    <source>
        <dbReference type="EMBL" id="OTN68430.1"/>
    </source>
</evidence>
<sequence>MAPTSDSTDILPSQNIYDEFNKDGRTCNGGSGVQGCSGWEREEDVRSTLGNNIYLKAAKLANKVMRNWCYVHNDMKADPTLTKEQRCNFFYFWLGDKIKNENFTGGITLMNAMVNIYTQLHRFKCKEDCPKVYYDISSVNIFNWAKDLWDFEYNKEKLRGKEKDQECSTYKQGQNYQELLTKAKKAYSDLCSNCGSVGGQYCGKFRVKYGDSSNNNKCKKDWPPTGLEPLTCHSEIEKVEQEEEVPEGVPDLTGERDLGKLPSQVLYKKFENKEGLDKCNGGTVQNLKPQLDQELGGYEIGQVDVNTIIAPWCYVTKKMTDEVDQLYRERFNFFYLWVGYELLERSTKSVSFGPLMRQIYQKLKTMGDGQECDQLCDGLYLNKEEGGEKNTFEHIKTLAEYFADYATLNSYLGNNGNKKCDATYYGHLKQIEEACKTIKEGCRKENGAHKSEEYCKWFNEHQHKSYCDNGALSKLKCTKVKPPNPNPNQAGSSGSLSDGVGEQHSGVSGGSDGGGSHRKEGEETDNSVLGAVGGGLVSVALPTIGFFLYKYTDVFDGIKKSLFGGSNNTGGRNRGRGRRSTVRHTDHFNGFDSSTMGDDSSTLGGGGGGSSTLGGSSTDISTIYNDDEPPRRPSSPPSRKPYHTRQNRNIRYQNM</sequence>
<comment type="caution">
    <text evidence="3">The sequence shown here is derived from an EMBL/GenBank/DDBJ whole genome shotgun (WGS) entry which is preliminary data.</text>
</comment>
<feature type="region of interest" description="Disordered" evidence="1">
    <location>
        <begin position="478"/>
        <end position="527"/>
    </location>
</feature>
<keyword evidence="2" id="KW-0812">Transmembrane</keyword>
<dbReference type="OrthoDB" id="10636435at2759"/>
<feature type="compositionally biased region" description="Polar residues" evidence="1">
    <location>
        <begin position="487"/>
        <end position="496"/>
    </location>
</feature>